<protein>
    <submittedName>
        <fullName evidence="2">Uncharacterized protein</fullName>
    </submittedName>
</protein>
<dbReference type="Proteomes" id="UP000299102">
    <property type="component" value="Unassembled WGS sequence"/>
</dbReference>
<proteinExistence type="predicted"/>
<reference evidence="2 3" key="1">
    <citation type="journal article" date="2019" name="Commun. Biol.">
        <title>The bagworm genome reveals a unique fibroin gene that provides high tensile strength.</title>
        <authorList>
            <person name="Kono N."/>
            <person name="Nakamura H."/>
            <person name="Ohtoshi R."/>
            <person name="Tomita M."/>
            <person name="Numata K."/>
            <person name="Arakawa K."/>
        </authorList>
    </citation>
    <scope>NUCLEOTIDE SEQUENCE [LARGE SCALE GENOMIC DNA]</scope>
</reference>
<accession>A0A4C1WIL2</accession>
<keyword evidence="3" id="KW-1185">Reference proteome</keyword>
<organism evidence="2 3">
    <name type="scientific">Eumeta variegata</name>
    <name type="common">Bagworm moth</name>
    <name type="synonym">Eumeta japonica</name>
    <dbReference type="NCBI Taxonomy" id="151549"/>
    <lineage>
        <taxon>Eukaryota</taxon>
        <taxon>Metazoa</taxon>
        <taxon>Ecdysozoa</taxon>
        <taxon>Arthropoda</taxon>
        <taxon>Hexapoda</taxon>
        <taxon>Insecta</taxon>
        <taxon>Pterygota</taxon>
        <taxon>Neoptera</taxon>
        <taxon>Endopterygota</taxon>
        <taxon>Lepidoptera</taxon>
        <taxon>Glossata</taxon>
        <taxon>Ditrysia</taxon>
        <taxon>Tineoidea</taxon>
        <taxon>Psychidae</taxon>
        <taxon>Oiketicinae</taxon>
        <taxon>Eumeta</taxon>
    </lineage>
</organism>
<evidence type="ECO:0000313" key="3">
    <source>
        <dbReference type="Proteomes" id="UP000299102"/>
    </source>
</evidence>
<name>A0A4C1WIL2_EUMVA</name>
<evidence type="ECO:0000256" key="1">
    <source>
        <dbReference type="SAM" id="MobiDB-lite"/>
    </source>
</evidence>
<feature type="compositionally biased region" description="Polar residues" evidence="1">
    <location>
        <begin position="81"/>
        <end position="92"/>
    </location>
</feature>
<feature type="region of interest" description="Disordered" evidence="1">
    <location>
        <begin position="47"/>
        <end position="92"/>
    </location>
</feature>
<dbReference type="AlphaFoldDB" id="A0A4C1WIL2"/>
<comment type="caution">
    <text evidence="2">The sequence shown here is derived from an EMBL/GenBank/DDBJ whole genome shotgun (WGS) entry which is preliminary data.</text>
</comment>
<gene>
    <name evidence="2" type="ORF">EVAR_29548_1</name>
</gene>
<dbReference type="EMBL" id="BGZK01000554">
    <property type="protein sequence ID" value="GBP49935.1"/>
    <property type="molecule type" value="Genomic_DNA"/>
</dbReference>
<sequence>MLVTERCCGNAMKTANVKSQVAHDKAAAHAPAGAAASAHAPTTRLVGRTDHIGDSDAVDTAVHQRATDTKGRHSAAPSVISRRQPSTGESSF</sequence>
<evidence type="ECO:0000313" key="2">
    <source>
        <dbReference type="EMBL" id="GBP49935.1"/>
    </source>
</evidence>